<dbReference type="STRING" id="1921010.MMIC_P1144"/>
<dbReference type="GO" id="GO:0003743">
    <property type="term" value="F:translation initiation factor activity"/>
    <property type="evidence" value="ECO:0007669"/>
    <property type="project" value="UniProtKB-KW"/>
</dbReference>
<comment type="caution">
    <text evidence="1">The sequence shown here is derived from an EMBL/GenBank/DDBJ whole genome shotgun (WGS) entry which is preliminary data.</text>
</comment>
<keyword evidence="1" id="KW-0648">Protein biosynthesis</keyword>
<dbReference type="Gene3D" id="3.40.50.300">
    <property type="entry name" value="P-loop containing nucleotide triphosphate hydrolases"/>
    <property type="match status" value="1"/>
</dbReference>
<protein>
    <submittedName>
        <fullName evidence="1">DNA replication initiation factor</fullName>
    </submittedName>
</protein>
<sequence>MTTKSQLRLQLDLPANYEYGTWVRHAGVESACNRLALWSVHGGNIWLSSDLAAGKTHLLRSFAAEQNTIALLDVQHREESTSWQMVQQWMQTLESHAMWMLDVSAGAMPVAVAHALFHTLERARDLQRPVIIAWRGDIETLPPELSSRLRAMDQLMMHTPARDDELLMILRSGVSTLQWDIREQVLQAMLTYLPRQLDILMPALKELEQLSFEQKHKPGPAWVKQQLIRIAAELQPRLI</sequence>
<dbReference type="EMBL" id="BDFD01000008">
    <property type="protein sequence ID" value="GAV20180.1"/>
    <property type="molecule type" value="Genomic_DNA"/>
</dbReference>
<name>A0A1L8CMM9_9PROT</name>
<organism evidence="1 2">
    <name type="scientific">Mariprofundus micogutta</name>
    <dbReference type="NCBI Taxonomy" id="1921010"/>
    <lineage>
        <taxon>Bacteria</taxon>
        <taxon>Pseudomonadati</taxon>
        <taxon>Pseudomonadota</taxon>
        <taxon>Candidatius Mariprofundia</taxon>
        <taxon>Mariprofundales</taxon>
        <taxon>Mariprofundaceae</taxon>
        <taxon>Mariprofundus</taxon>
    </lineage>
</organism>
<proteinExistence type="predicted"/>
<evidence type="ECO:0000313" key="2">
    <source>
        <dbReference type="Proteomes" id="UP000231632"/>
    </source>
</evidence>
<dbReference type="Proteomes" id="UP000231632">
    <property type="component" value="Unassembled WGS sequence"/>
</dbReference>
<evidence type="ECO:0000313" key="1">
    <source>
        <dbReference type="EMBL" id="GAV20180.1"/>
    </source>
</evidence>
<dbReference type="AlphaFoldDB" id="A0A1L8CMM9"/>
<keyword evidence="2" id="KW-1185">Reference proteome</keyword>
<keyword evidence="1" id="KW-0396">Initiation factor</keyword>
<dbReference type="RefSeq" id="WP_072659506.1">
    <property type="nucleotide sequence ID" value="NZ_BDFD01000008.1"/>
</dbReference>
<reference evidence="1 2" key="1">
    <citation type="journal article" date="2017" name="Arch. Microbiol.">
        <title>Mariprofundus micogutta sp. nov., a novel iron-oxidizing zetaproteobacterium isolated from a deep-sea hydrothermal field at the Bayonnaise knoll of the Izu-Ogasawara arc, and a description of Mariprofundales ord. nov. and Zetaproteobacteria classis nov.</title>
        <authorList>
            <person name="Makita H."/>
            <person name="Tanaka E."/>
            <person name="Mitsunobu S."/>
            <person name="Miyazaki M."/>
            <person name="Nunoura T."/>
            <person name="Uematsu K."/>
            <person name="Takaki Y."/>
            <person name="Nishi S."/>
            <person name="Shimamura S."/>
            <person name="Takai K."/>
        </authorList>
    </citation>
    <scope>NUCLEOTIDE SEQUENCE [LARGE SCALE GENOMIC DNA]</scope>
    <source>
        <strain evidence="1 2">ET2</strain>
    </source>
</reference>
<dbReference type="InterPro" id="IPR027417">
    <property type="entry name" value="P-loop_NTPase"/>
</dbReference>
<gene>
    <name evidence="1" type="ORF">MMIC_P1144</name>
</gene>
<dbReference type="OrthoDB" id="5292255at2"/>
<dbReference type="SUPFAM" id="SSF52540">
    <property type="entry name" value="P-loop containing nucleoside triphosphate hydrolases"/>
    <property type="match status" value="1"/>
</dbReference>
<accession>A0A1L8CMM9</accession>
<dbReference type="Gene3D" id="1.10.8.60">
    <property type="match status" value="1"/>
</dbReference>